<organism evidence="1 2">
    <name type="scientific">Artomyces pyxidatus</name>
    <dbReference type="NCBI Taxonomy" id="48021"/>
    <lineage>
        <taxon>Eukaryota</taxon>
        <taxon>Fungi</taxon>
        <taxon>Dikarya</taxon>
        <taxon>Basidiomycota</taxon>
        <taxon>Agaricomycotina</taxon>
        <taxon>Agaricomycetes</taxon>
        <taxon>Russulales</taxon>
        <taxon>Auriscalpiaceae</taxon>
        <taxon>Artomyces</taxon>
    </lineage>
</organism>
<proteinExistence type="predicted"/>
<dbReference type="Proteomes" id="UP000814140">
    <property type="component" value="Unassembled WGS sequence"/>
</dbReference>
<name>A0ACB8SUW8_9AGAM</name>
<evidence type="ECO:0000313" key="1">
    <source>
        <dbReference type="EMBL" id="KAI0059920.1"/>
    </source>
</evidence>
<evidence type="ECO:0000313" key="2">
    <source>
        <dbReference type="Proteomes" id="UP000814140"/>
    </source>
</evidence>
<reference evidence="1" key="1">
    <citation type="submission" date="2021-03" db="EMBL/GenBank/DDBJ databases">
        <authorList>
            <consortium name="DOE Joint Genome Institute"/>
            <person name="Ahrendt S."/>
            <person name="Looney B.P."/>
            <person name="Miyauchi S."/>
            <person name="Morin E."/>
            <person name="Drula E."/>
            <person name="Courty P.E."/>
            <person name="Chicoki N."/>
            <person name="Fauchery L."/>
            <person name="Kohler A."/>
            <person name="Kuo A."/>
            <person name="Labutti K."/>
            <person name="Pangilinan J."/>
            <person name="Lipzen A."/>
            <person name="Riley R."/>
            <person name="Andreopoulos W."/>
            <person name="He G."/>
            <person name="Johnson J."/>
            <person name="Barry K.W."/>
            <person name="Grigoriev I.V."/>
            <person name="Nagy L."/>
            <person name="Hibbett D."/>
            <person name="Henrissat B."/>
            <person name="Matheny P.B."/>
            <person name="Labbe J."/>
            <person name="Martin F."/>
        </authorList>
    </citation>
    <scope>NUCLEOTIDE SEQUENCE</scope>
    <source>
        <strain evidence="1">HHB10654</strain>
    </source>
</reference>
<gene>
    <name evidence="1" type="ORF">BV25DRAFT_1918058</name>
</gene>
<accession>A0ACB8SUW8</accession>
<reference evidence="1" key="2">
    <citation type="journal article" date="2022" name="New Phytol.">
        <title>Evolutionary transition to the ectomycorrhizal habit in the genomes of a hyperdiverse lineage of mushroom-forming fungi.</title>
        <authorList>
            <person name="Looney B."/>
            <person name="Miyauchi S."/>
            <person name="Morin E."/>
            <person name="Drula E."/>
            <person name="Courty P.E."/>
            <person name="Kohler A."/>
            <person name="Kuo A."/>
            <person name="LaButti K."/>
            <person name="Pangilinan J."/>
            <person name="Lipzen A."/>
            <person name="Riley R."/>
            <person name="Andreopoulos W."/>
            <person name="He G."/>
            <person name="Johnson J."/>
            <person name="Nolan M."/>
            <person name="Tritt A."/>
            <person name="Barry K.W."/>
            <person name="Grigoriev I.V."/>
            <person name="Nagy L.G."/>
            <person name="Hibbett D."/>
            <person name="Henrissat B."/>
            <person name="Matheny P.B."/>
            <person name="Labbe J."/>
            <person name="Martin F.M."/>
        </authorList>
    </citation>
    <scope>NUCLEOTIDE SEQUENCE</scope>
    <source>
        <strain evidence="1">HHB10654</strain>
    </source>
</reference>
<protein>
    <submittedName>
        <fullName evidence="1">Uncharacterized protein</fullName>
    </submittedName>
</protein>
<dbReference type="EMBL" id="MU277222">
    <property type="protein sequence ID" value="KAI0059920.1"/>
    <property type="molecule type" value="Genomic_DNA"/>
</dbReference>
<comment type="caution">
    <text evidence="1">The sequence shown here is derived from an EMBL/GenBank/DDBJ whole genome shotgun (WGS) entry which is preliminary data.</text>
</comment>
<sequence>MSVCKAEEQSRRFVPLQAGVLPIEQSHPPGLVDAATLARPQGLAKASRVQDFVRLYSAHPSEASPIPVDPRWVIGHPRLGEPLYHASSSDTIRRPVEPPARAPNAFEYIQAKLRPDRARAPEPPPAFPMASARSGFYLPRAPVPASDPPHHFLQARDGVAPSSINESPAQGRKLREPDTLARGARNRETIVLAHLRIGFGLRGLRHRR</sequence>
<keyword evidence="2" id="KW-1185">Reference proteome</keyword>